<gene>
    <name evidence="1" type="ORF">POCTA_138.1.T1140234</name>
</gene>
<sequence>MHFWFKKKKKRKSTSSLEKHRPYSEIMIMRTRIIPIDQNYEEHLLIMLKKFLEIFQNQRNF</sequence>
<accession>A0A8S1X9J7</accession>
<dbReference type="AlphaFoldDB" id="A0A8S1X9J7"/>
<dbReference type="Proteomes" id="UP000683925">
    <property type="component" value="Unassembled WGS sequence"/>
</dbReference>
<reference evidence="1" key="1">
    <citation type="submission" date="2021-01" db="EMBL/GenBank/DDBJ databases">
        <authorList>
            <consortium name="Genoscope - CEA"/>
            <person name="William W."/>
        </authorList>
    </citation>
    <scope>NUCLEOTIDE SEQUENCE</scope>
</reference>
<evidence type="ECO:0000313" key="2">
    <source>
        <dbReference type="Proteomes" id="UP000683925"/>
    </source>
</evidence>
<dbReference type="EMBL" id="CAJJDP010000114">
    <property type="protein sequence ID" value="CAD8197658.1"/>
    <property type="molecule type" value="Genomic_DNA"/>
</dbReference>
<organism evidence="1 2">
    <name type="scientific">Paramecium octaurelia</name>
    <dbReference type="NCBI Taxonomy" id="43137"/>
    <lineage>
        <taxon>Eukaryota</taxon>
        <taxon>Sar</taxon>
        <taxon>Alveolata</taxon>
        <taxon>Ciliophora</taxon>
        <taxon>Intramacronucleata</taxon>
        <taxon>Oligohymenophorea</taxon>
        <taxon>Peniculida</taxon>
        <taxon>Parameciidae</taxon>
        <taxon>Paramecium</taxon>
    </lineage>
</organism>
<name>A0A8S1X9J7_PAROT</name>
<proteinExistence type="predicted"/>
<protein>
    <submittedName>
        <fullName evidence="1">Uncharacterized protein</fullName>
    </submittedName>
</protein>
<keyword evidence="2" id="KW-1185">Reference proteome</keyword>
<evidence type="ECO:0000313" key="1">
    <source>
        <dbReference type="EMBL" id="CAD8197658.1"/>
    </source>
</evidence>
<comment type="caution">
    <text evidence="1">The sequence shown here is derived from an EMBL/GenBank/DDBJ whole genome shotgun (WGS) entry which is preliminary data.</text>
</comment>